<dbReference type="InterPro" id="IPR001387">
    <property type="entry name" value="Cro/C1-type_HTH"/>
</dbReference>
<dbReference type="EMBL" id="NBXA01000021">
    <property type="protein sequence ID" value="RFA12638.1"/>
    <property type="molecule type" value="Genomic_DNA"/>
</dbReference>
<gene>
    <name evidence="3" type="ORF">B7R21_09840</name>
</gene>
<comment type="caution">
    <text evidence="3">The sequence shown here is derived from an EMBL/GenBank/DDBJ whole genome shotgun (WGS) entry which is preliminary data.</text>
</comment>
<dbReference type="SUPFAM" id="SSF47413">
    <property type="entry name" value="lambda repressor-like DNA-binding domains"/>
    <property type="match status" value="1"/>
</dbReference>
<dbReference type="PROSITE" id="PS50943">
    <property type="entry name" value="HTH_CROC1"/>
    <property type="match status" value="1"/>
</dbReference>
<evidence type="ECO:0000259" key="2">
    <source>
        <dbReference type="PROSITE" id="PS50943"/>
    </source>
</evidence>
<sequence>MGRGSTSSSMATDGSQHTALGSRKTVASPQRLGLRGQSSMNGMTEKNRGSEMALFPVHDDKYAAIYAAESAMVDASELIAEALQNKEISRSDLAQMLGVSRSEITARLQGERNITVRKLAETLHALGERLELRLAPKTVEDSRDAYLVWQHRTKRRPGRVVAAASGCSHSVRQAEKFRTNLMTRPA</sequence>
<reference evidence="3 4" key="1">
    <citation type="submission" date="2017-04" db="EMBL/GenBank/DDBJ databases">
        <title>Comparative genome analysis of Subtercola boreus.</title>
        <authorList>
            <person name="Cho Y.-J."/>
            <person name="Cho A."/>
            <person name="Kim O.-S."/>
            <person name="Lee J.-I."/>
        </authorList>
    </citation>
    <scope>NUCLEOTIDE SEQUENCE [LARGE SCALE GENOMIC DNA]</scope>
    <source>
        <strain evidence="3 4">P27444</strain>
    </source>
</reference>
<dbReference type="Pfam" id="PF01381">
    <property type="entry name" value="HTH_3"/>
    <property type="match status" value="1"/>
</dbReference>
<feature type="region of interest" description="Disordered" evidence="1">
    <location>
        <begin position="1"/>
        <end position="45"/>
    </location>
</feature>
<organism evidence="3 4">
    <name type="scientific">Subtercola boreus</name>
    <dbReference type="NCBI Taxonomy" id="120213"/>
    <lineage>
        <taxon>Bacteria</taxon>
        <taxon>Bacillati</taxon>
        <taxon>Actinomycetota</taxon>
        <taxon>Actinomycetes</taxon>
        <taxon>Micrococcales</taxon>
        <taxon>Microbacteriaceae</taxon>
        <taxon>Subtercola</taxon>
    </lineage>
</organism>
<dbReference type="InterPro" id="IPR010982">
    <property type="entry name" value="Lambda_DNA-bd_dom_sf"/>
</dbReference>
<evidence type="ECO:0000313" key="4">
    <source>
        <dbReference type="Proteomes" id="UP000256709"/>
    </source>
</evidence>
<accession>A0A3E0VTA8</accession>
<proteinExistence type="predicted"/>
<evidence type="ECO:0000313" key="3">
    <source>
        <dbReference type="EMBL" id="RFA12638.1"/>
    </source>
</evidence>
<dbReference type="SMART" id="SM00530">
    <property type="entry name" value="HTH_XRE"/>
    <property type="match status" value="1"/>
</dbReference>
<feature type="domain" description="HTH cro/C1-type" evidence="2">
    <location>
        <begin position="79"/>
        <end position="133"/>
    </location>
</feature>
<feature type="compositionally biased region" description="Polar residues" evidence="1">
    <location>
        <begin position="1"/>
        <end position="19"/>
    </location>
</feature>
<name>A0A3E0VTA8_9MICO</name>
<protein>
    <recommendedName>
        <fullName evidence="2">HTH cro/C1-type domain-containing protein</fullName>
    </recommendedName>
</protein>
<dbReference type="Proteomes" id="UP000256709">
    <property type="component" value="Unassembled WGS sequence"/>
</dbReference>
<dbReference type="GO" id="GO:0003677">
    <property type="term" value="F:DNA binding"/>
    <property type="evidence" value="ECO:0007669"/>
    <property type="project" value="InterPro"/>
</dbReference>
<evidence type="ECO:0000256" key="1">
    <source>
        <dbReference type="SAM" id="MobiDB-lite"/>
    </source>
</evidence>
<dbReference type="AlphaFoldDB" id="A0A3E0VTA8"/>
<dbReference type="CDD" id="cd00093">
    <property type="entry name" value="HTH_XRE"/>
    <property type="match status" value="1"/>
</dbReference>
<dbReference type="Gene3D" id="1.10.260.40">
    <property type="entry name" value="lambda repressor-like DNA-binding domains"/>
    <property type="match status" value="1"/>
</dbReference>